<evidence type="ECO:0000313" key="3">
    <source>
        <dbReference type="EMBL" id="MBF9233070.1"/>
    </source>
</evidence>
<sequence length="292" mass="31281">MEMILPPQRPSAAPATIASAAEGFNLSAAPLPTATFRPHAAQPAAKGEADAPAKPEPKAEPAMAARAPLPPVRPMPPVAQAEFRADEPIVITPKPVVAAAAGAAATAKVEHLSNQEIVDRANAYFTGLGTLVADFTQIGGDGRRLGGTLYLQRPGKLRFDYDPPATLEVIADGTSVAVRDKKLLTQDLYFIQQTPLKFLLREQVNLGRDIAVTGVTSEPNSVRVNLEDSSTLGGTSRITLYFDPAVQTLTQWRIVDPQGFQTVVMLNKTDRSRRIDQSLFRIPNAPTIGSSR</sequence>
<keyword evidence="1" id="KW-0732">Signal</keyword>
<feature type="region of interest" description="Disordered" evidence="2">
    <location>
        <begin position="33"/>
        <end position="73"/>
    </location>
</feature>
<dbReference type="SUPFAM" id="SSF89392">
    <property type="entry name" value="Prokaryotic lipoproteins and lipoprotein localization factors"/>
    <property type="match status" value="1"/>
</dbReference>
<keyword evidence="3" id="KW-0449">Lipoprotein</keyword>
<feature type="compositionally biased region" description="Basic and acidic residues" evidence="2">
    <location>
        <begin position="47"/>
        <end position="59"/>
    </location>
</feature>
<accession>A0A931BPR8</accession>
<organism evidence="3 4">
    <name type="scientific">Microvirga alba</name>
    <dbReference type="NCBI Taxonomy" id="2791025"/>
    <lineage>
        <taxon>Bacteria</taxon>
        <taxon>Pseudomonadati</taxon>
        <taxon>Pseudomonadota</taxon>
        <taxon>Alphaproteobacteria</taxon>
        <taxon>Hyphomicrobiales</taxon>
        <taxon>Methylobacteriaceae</taxon>
        <taxon>Microvirga</taxon>
    </lineage>
</organism>
<reference evidence="3" key="1">
    <citation type="submission" date="2020-11" db="EMBL/GenBank/DDBJ databases">
        <authorList>
            <person name="Kim M.K."/>
        </authorList>
    </citation>
    <scope>NUCLEOTIDE SEQUENCE</scope>
    <source>
        <strain evidence="3">BT350</strain>
    </source>
</reference>
<dbReference type="PANTHER" id="PTHR35869:SF1">
    <property type="entry name" value="OUTER-MEMBRANE LIPOPROTEIN CARRIER PROTEIN"/>
    <property type="match status" value="1"/>
</dbReference>
<dbReference type="PANTHER" id="PTHR35869">
    <property type="entry name" value="OUTER-MEMBRANE LIPOPROTEIN CARRIER PROTEIN"/>
    <property type="match status" value="1"/>
</dbReference>
<keyword evidence="4" id="KW-1185">Reference proteome</keyword>
<dbReference type="InterPro" id="IPR004564">
    <property type="entry name" value="OM_lipoprot_carrier_LolA-like"/>
</dbReference>
<dbReference type="CDD" id="cd16325">
    <property type="entry name" value="LolA"/>
    <property type="match status" value="1"/>
</dbReference>
<dbReference type="InterPro" id="IPR029046">
    <property type="entry name" value="LolA/LolB/LppX"/>
</dbReference>
<comment type="caution">
    <text evidence="3">The sequence shown here is derived from an EMBL/GenBank/DDBJ whole genome shotgun (WGS) entry which is preliminary data.</text>
</comment>
<proteinExistence type="predicted"/>
<dbReference type="AlphaFoldDB" id="A0A931BPR8"/>
<evidence type="ECO:0000256" key="1">
    <source>
        <dbReference type="ARBA" id="ARBA00022729"/>
    </source>
</evidence>
<dbReference type="Pfam" id="PF03548">
    <property type="entry name" value="LolA"/>
    <property type="match status" value="1"/>
</dbReference>
<name>A0A931BPR8_9HYPH</name>
<dbReference type="Gene3D" id="2.50.20.10">
    <property type="entry name" value="Lipoprotein localisation LolA/LolB/LppX"/>
    <property type="match status" value="1"/>
</dbReference>
<evidence type="ECO:0000313" key="4">
    <source>
        <dbReference type="Proteomes" id="UP000599312"/>
    </source>
</evidence>
<gene>
    <name evidence="3" type="ORF">I2H38_06720</name>
</gene>
<dbReference type="EMBL" id="JADQDO010000002">
    <property type="protein sequence ID" value="MBF9233070.1"/>
    <property type="molecule type" value="Genomic_DNA"/>
</dbReference>
<evidence type="ECO:0000256" key="2">
    <source>
        <dbReference type="SAM" id="MobiDB-lite"/>
    </source>
</evidence>
<dbReference type="Proteomes" id="UP000599312">
    <property type="component" value="Unassembled WGS sequence"/>
</dbReference>
<protein>
    <submittedName>
        <fullName evidence="3">Outer-membrane lipoprotein carrier protein LolA</fullName>
    </submittedName>
</protein>